<gene>
    <name evidence="2" type="ORF">KIPB_008053</name>
</gene>
<comment type="caution">
    <text evidence="2">The sequence shown here is derived from an EMBL/GenBank/DDBJ whole genome shotgun (WGS) entry which is preliminary data.</text>
</comment>
<feature type="non-terminal residue" evidence="2">
    <location>
        <position position="102"/>
    </location>
</feature>
<evidence type="ECO:0000313" key="2">
    <source>
        <dbReference type="EMBL" id="GCA63132.1"/>
    </source>
</evidence>
<name>A0A391P487_9EUKA</name>
<dbReference type="EMBL" id="BDIP01002396">
    <property type="protein sequence ID" value="GCA63132.1"/>
    <property type="molecule type" value="Genomic_DNA"/>
</dbReference>
<dbReference type="Proteomes" id="UP000265618">
    <property type="component" value="Unassembled WGS sequence"/>
</dbReference>
<feature type="signal peptide" evidence="1">
    <location>
        <begin position="1"/>
        <end position="25"/>
    </location>
</feature>
<evidence type="ECO:0000313" key="3">
    <source>
        <dbReference type="Proteomes" id="UP000265618"/>
    </source>
</evidence>
<dbReference type="AlphaFoldDB" id="A0A391P487"/>
<reference evidence="2 3" key="1">
    <citation type="journal article" date="2018" name="PLoS ONE">
        <title>The draft genome of Kipferlia bialata reveals reductive genome evolution in fornicate parasites.</title>
        <authorList>
            <person name="Tanifuji G."/>
            <person name="Takabayashi S."/>
            <person name="Kume K."/>
            <person name="Takagi M."/>
            <person name="Nakayama T."/>
            <person name="Kamikawa R."/>
            <person name="Inagaki Y."/>
            <person name="Hashimoto T."/>
        </authorList>
    </citation>
    <scope>NUCLEOTIDE SEQUENCE [LARGE SCALE GENOMIC DNA]</scope>
    <source>
        <strain evidence="2">NY0173</strain>
    </source>
</reference>
<protein>
    <submittedName>
        <fullName evidence="2">Uncharacterized protein</fullName>
    </submittedName>
</protein>
<keyword evidence="3" id="KW-1185">Reference proteome</keyword>
<proteinExistence type="predicted"/>
<feature type="chain" id="PRO_5017416330" evidence="1">
    <location>
        <begin position="26"/>
        <end position="102"/>
    </location>
</feature>
<organism evidence="2 3">
    <name type="scientific">Kipferlia bialata</name>
    <dbReference type="NCBI Taxonomy" id="797122"/>
    <lineage>
        <taxon>Eukaryota</taxon>
        <taxon>Metamonada</taxon>
        <taxon>Carpediemonas-like organisms</taxon>
        <taxon>Kipferlia</taxon>
    </lineage>
</organism>
<evidence type="ECO:0000256" key="1">
    <source>
        <dbReference type="SAM" id="SignalP"/>
    </source>
</evidence>
<keyword evidence="1" id="KW-0732">Signal</keyword>
<sequence>MGQQPMLVPLAVVCLCVALLSYVECGGLRDGSNPALTNDSIVSPNATYTPTLAKTTPDLSTSAVSFPASPMTTGYDLVCPDCVAGDRFGSASAVCEGWVVMG</sequence>
<accession>A0A391P487</accession>